<gene>
    <name evidence="1" type="ORF">ABVC42_14155</name>
</gene>
<sequence>MDYFVMITGKHFSNSQIAELEAKYLNGFYNDEHQNPILYDAANYYAILFQTFLHGNRDKVFKEMSKTEQQNIYKSQDTKFKRAMQYSFNKGHQNAFAVLLIDSREAQEFDKTFFENPNSKLWFIYNFEKMFKKGVTEENLNRDKNEMLIKETRRHFEGGYEEIMYFAKIFYKKGADLAFEQIRKNIVGVKYKIRGRTRLLDLPYNQEMEVTPAFTATYGFEQPGYEEWDVHWDATYGYKASKELIAKFKVHQFSVKEIQAYSSVGAIAYKMIEEQLSDGLSDDDIIYLGEINFILIPPIKQMRFIEHTEIEAIQTSLTLTLSRRLRVSANHILVTTT</sequence>
<organism evidence="1 2">
    <name type="scientific">Lactobacillus crispatus</name>
    <dbReference type="NCBI Taxonomy" id="47770"/>
    <lineage>
        <taxon>Bacteria</taxon>
        <taxon>Bacillati</taxon>
        <taxon>Bacillota</taxon>
        <taxon>Bacilli</taxon>
        <taxon>Lactobacillales</taxon>
        <taxon>Lactobacillaceae</taxon>
        <taxon>Lactobacillus</taxon>
    </lineage>
</organism>
<dbReference type="EMBL" id="JBETVU010000013">
    <property type="protein sequence ID" value="MES5150975.1"/>
    <property type="molecule type" value="Genomic_DNA"/>
</dbReference>
<dbReference type="RefSeq" id="WP_240722160.1">
    <property type="nucleotide sequence ID" value="NZ_JBETVU010000013.1"/>
</dbReference>
<accession>A0ABV2BDM7</accession>
<protein>
    <recommendedName>
        <fullName evidence="3">Restriction endonuclease</fullName>
    </recommendedName>
</protein>
<evidence type="ECO:0000313" key="2">
    <source>
        <dbReference type="Proteomes" id="UP001434419"/>
    </source>
</evidence>
<name>A0ABV2BDM7_9LACO</name>
<proteinExistence type="predicted"/>
<evidence type="ECO:0000313" key="1">
    <source>
        <dbReference type="EMBL" id="MES5150975.1"/>
    </source>
</evidence>
<evidence type="ECO:0008006" key="3">
    <source>
        <dbReference type="Google" id="ProtNLM"/>
    </source>
</evidence>
<dbReference type="Proteomes" id="UP001434419">
    <property type="component" value="Unassembled WGS sequence"/>
</dbReference>
<reference evidence="1" key="1">
    <citation type="submission" date="2024-06" db="EMBL/GenBank/DDBJ databases">
        <title>Vaginal Lactobacillus fatty acid response mechanisms reveal a metabolite-targeted strategy for bacterial vaginosis treatment.</title>
        <authorList>
            <person name="Zhu M."/>
            <person name="Blainey P.C."/>
            <person name="Bloom S.M."/>
            <person name="Kwon D.S."/>
        </authorList>
    </citation>
    <scope>NUCLEOTIDE SEQUENCE</scope>
    <source>
        <strain evidence="1">194_F1_1</strain>
    </source>
</reference>
<keyword evidence="2" id="KW-1185">Reference proteome</keyword>
<comment type="caution">
    <text evidence="1">The sequence shown here is derived from an EMBL/GenBank/DDBJ whole genome shotgun (WGS) entry which is preliminary data.</text>
</comment>